<proteinExistence type="predicted"/>
<accession>A0A4R3HXJ8</accession>
<dbReference type="Proteomes" id="UP000295382">
    <property type="component" value="Unassembled WGS sequence"/>
</dbReference>
<protein>
    <submittedName>
        <fullName evidence="1">Uncharacterized protein</fullName>
    </submittedName>
</protein>
<evidence type="ECO:0000313" key="1">
    <source>
        <dbReference type="EMBL" id="TCS37902.1"/>
    </source>
</evidence>
<name>A0A4R3HXJ8_PAULE</name>
<sequence length="772" mass="87100">MKPQTIIQDIGAYQDYTFEAISNKALAVLNSAGTRVGISHQPKISALIRFLECFLQVSGQGVTLTTIRSASFNSICEQFVGALNSDDFASLSISSRYAYCSAFKALLVELRAEFSQVNAEQFSPASTGPTSFVDACKEKYALLQLQEEQVWLWRNWPSTNRVGRVTHFPLYLIYKKLGREFTQRLFEACDQYFSGRKSSRIVGLKELAAFIGEYPRELSPSDFRSSNFITRFWREFLIYYSTTRFAADSNIHTITRDWRNELVTFVEHYLVGNQLFARPFGEFPKAPIKHRPKSHTQIRKLKDGTEIKVKLLTHIPLHITDSQALELLFYQIRRDVGIIKTWANCAVKDIWGRYRRRIVAQSQGQVRLIGGTSEYTRQGWIVDRANPNYFENIAATFAYHGYLTSNDCALTSLYGRDLQQAAHDLGIPTTSSLLPHCALLVAEHPIITPSFLEGLELYNKHGKRTGLKKIDGKYVLIGRKDRKGPVKSQQKVALTGETAKIVLQIIALTNPLRKFLKERGDDKWRRLLLTSGIAFSYPTAVNRIATCTSMASRRAATAQSIQCSANISIGESTDIADRFSLPTLRASAGVLIYLETHDVKKMAEALGHAEYSRSLLSRYLPEPILAFFQERWIRIFQAGILVEALKDSKYLLKATSFASMAELHEFLTNHALRKIPDSFFNQEEKPDKPKDQPGELLIGVSPGILTALASLKIAVSNAHSRPSGKAVYWSEIATQVIDHIESEKCKREDLKGYLTTALQEANPKAMESIIYE</sequence>
<organism evidence="1 2">
    <name type="scientific">Paucimonas lemoignei</name>
    <name type="common">Pseudomonas lemoignei</name>
    <dbReference type="NCBI Taxonomy" id="29443"/>
    <lineage>
        <taxon>Bacteria</taxon>
        <taxon>Pseudomonadati</taxon>
        <taxon>Pseudomonadota</taxon>
        <taxon>Betaproteobacteria</taxon>
        <taxon>Burkholderiales</taxon>
        <taxon>Burkholderiaceae</taxon>
        <taxon>Paucimonas</taxon>
    </lineage>
</organism>
<comment type="caution">
    <text evidence="1">The sequence shown here is derived from an EMBL/GenBank/DDBJ whole genome shotgun (WGS) entry which is preliminary data.</text>
</comment>
<dbReference type="OrthoDB" id="8532641at2"/>
<reference evidence="1 2" key="1">
    <citation type="submission" date="2019-03" db="EMBL/GenBank/DDBJ databases">
        <title>Genomic Encyclopedia of Type Strains, Phase IV (KMG-IV): sequencing the most valuable type-strain genomes for metagenomic binning, comparative biology and taxonomic classification.</title>
        <authorList>
            <person name="Goeker M."/>
        </authorList>
    </citation>
    <scope>NUCLEOTIDE SEQUENCE [LARGE SCALE GENOMIC DNA]</scope>
    <source>
        <strain evidence="1 2">DSM 7445</strain>
    </source>
</reference>
<dbReference type="AlphaFoldDB" id="A0A4R3HXJ8"/>
<dbReference type="RefSeq" id="WP_132257972.1">
    <property type="nucleotide sequence ID" value="NZ_SLZQ01000003.1"/>
</dbReference>
<keyword evidence="2" id="KW-1185">Reference proteome</keyword>
<dbReference type="EMBL" id="SLZQ01000003">
    <property type="protein sequence ID" value="TCS37902.1"/>
    <property type="molecule type" value="Genomic_DNA"/>
</dbReference>
<evidence type="ECO:0000313" key="2">
    <source>
        <dbReference type="Proteomes" id="UP000295382"/>
    </source>
</evidence>
<gene>
    <name evidence="1" type="ORF">EDC30_103194</name>
</gene>